<dbReference type="GO" id="GO:0016787">
    <property type="term" value="F:hydrolase activity"/>
    <property type="evidence" value="ECO:0007669"/>
    <property type="project" value="UniProtKB-KW"/>
</dbReference>
<evidence type="ECO:0000256" key="1">
    <source>
        <dbReference type="SAM" id="SignalP"/>
    </source>
</evidence>
<dbReference type="PANTHER" id="PTHR43798:SF33">
    <property type="entry name" value="HYDROLASE, PUTATIVE (AFU_ORTHOLOGUE AFUA_2G14860)-RELATED"/>
    <property type="match status" value="1"/>
</dbReference>
<gene>
    <name evidence="3" type="ORF">G5C33_04435</name>
</gene>
<dbReference type="SUPFAM" id="SSF53474">
    <property type="entry name" value="alpha/beta-Hydrolases"/>
    <property type="match status" value="1"/>
</dbReference>
<dbReference type="PANTHER" id="PTHR43798">
    <property type="entry name" value="MONOACYLGLYCEROL LIPASE"/>
    <property type="match status" value="1"/>
</dbReference>
<proteinExistence type="predicted"/>
<protein>
    <submittedName>
        <fullName evidence="3">Alpha/beta hydrolase</fullName>
    </submittedName>
</protein>
<dbReference type="KEGG" id="spzr:G5C33_04435"/>
<dbReference type="GO" id="GO:0016020">
    <property type="term" value="C:membrane"/>
    <property type="evidence" value="ECO:0007669"/>
    <property type="project" value="TreeGrafter"/>
</dbReference>
<evidence type="ECO:0000313" key="3">
    <source>
        <dbReference type="EMBL" id="QIG79107.1"/>
    </source>
</evidence>
<dbReference type="RefSeq" id="WP_165326108.1">
    <property type="nucleotide sequence ID" value="NZ_CP049109.1"/>
</dbReference>
<organism evidence="3 4">
    <name type="scientific">Stakelama tenebrarum</name>
    <dbReference type="NCBI Taxonomy" id="2711215"/>
    <lineage>
        <taxon>Bacteria</taxon>
        <taxon>Pseudomonadati</taxon>
        <taxon>Pseudomonadota</taxon>
        <taxon>Alphaproteobacteria</taxon>
        <taxon>Sphingomonadales</taxon>
        <taxon>Sphingomonadaceae</taxon>
        <taxon>Stakelama</taxon>
    </lineage>
</organism>
<dbReference type="EMBL" id="CP049109">
    <property type="protein sequence ID" value="QIG79107.1"/>
    <property type="molecule type" value="Genomic_DNA"/>
</dbReference>
<feature type="domain" description="AB hydrolase-1" evidence="2">
    <location>
        <begin position="68"/>
        <end position="320"/>
    </location>
</feature>
<accession>A0A6G6Y2S4</accession>
<dbReference type="AlphaFoldDB" id="A0A6G6Y2S4"/>
<dbReference type="PRINTS" id="PR00111">
    <property type="entry name" value="ABHYDROLASE"/>
</dbReference>
<dbReference type="InterPro" id="IPR029058">
    <property type="entry name" value="AB_hydrolase_fold"/>
</dbReference>
<sequence>MRMTTLIGVLALTLSVSPASAQTPDYGANLERFDYGWPVAWFDTRSQDANVRMAYLDVAPTAAANGETVVLLHGKNFCAGTWESTVGALASAGYRVIAPDQIGFCKSSKPGGYQYSFRTLANLTEKLLESADAGRVTLIGHSTGGMLAMHFALLHPERVERMVLVNPLGLNDTIAQGVPYADLGALRESEAKTDAESIRAYQQRIYYQGQWKPEYQRWVDMLAGQYASENGDIVREAQARLSDMIQSQPVAGQIPDILTPTLLIIGQADRTCFRCNAAPDDLRDGIDAVPQAAEIAAPRFPHAQLLRLDGLGHSPQVEAPARFEAILIEALATP</sequence>
<name>A0A6G6Y2S4_9SPHN</name>
<reference evidence="3 4" key="1">
    <citation type="submission" date="2020-02" db="EMBL/GenBank/DDBJ databases">
        <authorList>
            <person name="Zheng R.K."/>
            <person name="Sun C.M."/>
        </authorList>
    </citation>
    <scope>NUCLEOTIDE SEQUENCE [LARGE SCALE GENOMIC DNA]</scope>
    <source>
        <strain evidence="4">zrk23</strain>
    </source>
</reference>
<evidence type="ECO:0000313" key="4">
    <source>
        <dbReference type="Proteomes" id="UP000501568"/>
    </source>
</evidence>
<dbReference type="InterPro" id="IPR000073">
    <property type="entry name" value="AB_hydrolase_1"/>
</dbReference>
<keyword evidence="4" id="KW-1185">Reference proteome</keyword>
<feature type="chain" id="PRO_5026076381" evidence="1">
    <location>
        <begin position="22"/>
        <end position="334"/>
    </location>
</feature>
<evidence type="ECO:0000259" key="2">
    <source>
        <dbReference type="Pfam" id="PF00561"/>
    </source>
</evidence>
<feature type="signal peptide" evidence="1">
    <location>
        <begin position="1"/>
        <end position="21"/>
    </location>
</feature>
<dbReference type="Proteomes" id="UP000501568">
    <property type="component" value="Chromosome"/>
</dbReference>
<dbReference type="Gene3D" id="3.40.50.1820">
    <property type="entry name" value="alpha/beta hydrolase"/>
    <property type="match status" value="1"/>
</dbReference>
<dbReference type="InterPro" id="IPR050266">
    <property type="entry name" value="AB_hydrolase_sf"/>
</dbReference>
<keyword evidence="3" id="KW-0378">Hydrolase</keyword>
<keyword evidence="1" id="KW-0732">Signal</keyword>
<dbReference type="Pfam" id="PF00561">
    <property type="entry name" value="Abhydrolase_1"/>
    <property type="match status" value="1"/>
</dbReference>